<accession>A0ACC1T8Z8</accession>
<proteinExistence type="predicted"/>
<reference evidence="1" key="1">
    <citation type="submission" date="2022-07" db="EMBL/GenBank/DDBJ databases">
        <title>Genome Sequence of Phlebia brevispora.</title>
        <authorList>
            <person name="Buettner E."/>
        </authorList>
    </citation>
    <scope>NUCLEOTIDE SEQUENCE</scope>
    <source>
        <strain evidence="1">MPL23</strain>
    </source>
</reference>
<organism evidence="1 2">
    <name type="scientific">Phlebia brevispora</name>
    <dbReference type="NCBI Taxonomy" id="194682"/>
    <lineage>
        <taxon>Eukaryota</taxon>
        <taxon>Fungi</taxon>
        <taxon>Dikarya</taxon>
        <taxon>Basidiomycota</taxon>
        <taxon>Agaricomycotina</taxon>
        <taxon>Agaricomycetes</taxon>
        <taxon>Polyporales</taxon>
        <taxon>Meruliaceae</taxon>
        <taxon>Phlebia</taxon>
    </lineage>
</organism>
<gene>
    <name evidence="1" type="ORF">NM688_g2339</name>
</gene>
<dbReference type="EMBL" id="JANHOG010000291">
    <property type="protein sequence ID" value="KAJ3555879.1"/>
    <property type="molecule type" value="Genomic_DNA"/>
</dbReference>
<keyword evidence="2" id="KW-1185">Reference proteome</keyword>
<evidence type="ECO:0000313" key="2">
    <source>
        <dbReference type="Proteomes" id="UP001148662"/>
    </source>
</evidence>
<sequence length="296" mass="32237">MPSVALVQTQQRVWFITGTSSGFGKALVASVLARGDRVIATARSLEKIKLFWTLPNAEPSRLHLLRLDVADTAANIQKVMDQALSVWGRIDVVVNNAGLGLKAILEEGGSLAAMQQFQTNVFGVLNVTNAILPHMRERRSGTVIIVGSRTGWHAACPPVGLYAASKAAVHALGESYASELAQFSIRVTVVIPGSFRTNTLALPIMAHKHIPAYDRLREAGGARFASICGNEKGDPAKAMELLVDTVRGEGQAYGREWPMWLFMGQDAYRDVRAKCARVLKALDDWEDASTHLEFDN</sequence>
<name>A0ACC1T8Z8_9APHY</name>
<protein>
    <submittedName>
        <fullName evidence="1">Uncharacterized protein</fullName>
    </submittedName>
</protein>
<comment type="caution">
    <text evidence="1">The sequence shown here is derived from an EMBL/GenBank/DDBJ whole genome shotgun (WGS) entry which is preliminary data.</text>
</comment>
<dbReference type="Proteomes" id="UP001148662">
    <property type="component" value="Unassembled WGS sequence"/>
</dbReference>
<evidence type="ECO:0000313" key="1">
    <source>
        <dbReference type="EMBL" id="KAJ3555879.1"/>
    </source>
</evidence>